<accession>D1ANH2</accession>
<dbReference type="HOGENOM" id="CLU_1000747_0_0_0"/>
<dbReference type="KEGG" id="str:Sterm_2932"/>
<gene>
    <name evidence="1" type="ordered locus">Sterm_2932</name>
</gene>
<evidence type="ECO:0000313" key="2">
    <source>
        <dbReference type="Proteomes" id="UP000000845"/>
    </source>
</evidence>
<evidence type="ECO:0000313" key="1">
    <source>
        <dbReference type="EMBL" id="ACZ09776.1"/>
    </source>
</evidence>
<keyword evidence="2" id="KW-1185">Reference proteome</keyword>
<dbReference type="AlphaFoldDB" id="D1ANH2"/>
<reference evidence="2" key="1">
    <citation type="submission" date="2009-09" db="EMBL/GenBank/DDBJ databases">
        <title>The complete chromosome of Sebaldella termitidis ATCC 33386.</title>
        <authorList>
            <consortium name="US DOE Joint Genome Institute (JGI-PGF)"/>
            <person name="Lucas S."/>
            <person name="Copeland A."/>
            <person name="Lapidus A."/>
            <person name="Glavina del Rio T."/>
            <person name="Dalin E."/>
            <person name="Tice H."/>
            <person name="Bruce D."/>
            <person name="Goodwin L."/>
            <person name="Pitluck S."/>
            <person name="Kyrpides N."/>
            <person name="Mavromatis K."/>
            <person name="Ivanova N."/>
            <person name="Mikhailova N."/>
            <person name="Sims D."/>
            <person name="Meincke L."/>
            <person name="Brettin T."/>
            <person name="Detter J.C."/>
            <person name="Han C."/>
            <person name="Larimer F."/>
            <person name="Land M."/>
            <person name="Hauser L."/>
            <person name="Markowitz V."/>
            <person name="Cheng J.F."/>
            <person name="Hugenholtz P."/>
            <person name="Woyke T."/>
            <person name="Wu D."/>
            <person name="Eisen J.A."/>
        </authorList>
    </citation>
    <scope>NUCLEOTIDE SEQUENCE [LARGE SCALE GENOMIC DNA]</scope>
    <source>
        <strain evidence="2">ATCC 33386 / NCTC 11300</strain>
    </source>
</reference>
<organism evidence="1 2">
    <name type="scientific">Sebaldella termitidis (strain ATCC 33386 / NCTC 11300)</name>
    <dbReference type="NCBI Taxonomy" id="526218"/>
    <lineage>
        <taxon>Bacteria</taxon>
        <taxon>Fusobacteriati</taxon>
        <taxon>Fusobacteriota</taxon>
        <taxon>Fusobacteriia</taxon>
        <taxon>Fusobacteriales</taxon>
        <taxon>Leptotrichiaceae</taxon>
        <taxon>Sebaldella</taxon>
    </lineage>
</organism>
<sequence>MNRLILAKNRKVEFPKRIKLTEPDTLNNYTYDLEFDPGLITEPGTNIDANLINLLQKNTIFDLKCEKAETTEVNSNLEIELEGINEFSVFQGMKIILLMKTDATFEKPLQLKFTDNGMENGVYPVKVYNNGILETLNNMPKGIYQFIFIDYSFILISSGSAQQEEENTREILWQGKQAIANGDFISCTLENILPPENSKNYTLIINFTHTNGLNVDIMVPSAGLLFTGFNIAIPNILQGQIAFILAVVKRNNNDLVFSGTRYTALPASYHINQVTLIK</sequence>
<dbReference type="RefSeq" id="WP_012862358.1">
    <property type="nucleotide sequence ID" value="NC_013517.1"/>
</dbReference>
<protein>
    <submittedName>
        <fullName evidence="1">Uncharacterized protein</fullName>
    </submittedName>
</protein>
<reference evidence="1 2" key="2">
    <citation type="journal article" date="2010" name="Stand. Genomic Sci.">
        <title>Complete genome sequence of Sebaldella termitidis type strain (NCTC 11300).</title>
        <authorList>
            <person name="Harmon-Smith M."/>
            <person name="Celia L."/>
            <person name="Chertkov O."/>
            <person name="Lapidus A."/>
            <person name="Copeland A."/>
            <person name="Glavina Del Rio T."/>
            <person name="Nolan M."/>
            <person name="Lucas S."/>
            <person name="Tice H."/>
            <person name="Cheng J.F."/>
            <person name="Han C."/>
            <person name="Detter J.C."/>
            <person name="Bruce D."/>
            <person name="Goodwin L."/>
            <person name="Pitluck S."/>
            <person name="Pati A."/>
            <person name="Liolios K."/>
            <person name="Ivanova N."/>
            <person name="Mavromatis K."/>
            <person name="Mikhailova N."/>
            <person name="Chen A."/>
            <person name="Palaniappan K."/>
            <person name="Land M."/>
            <person name="Hauser L."/>
            <person name="Chang Y.J."/>
            <person name="Jeffries C.D."/>
            <person name="Brettin T."/>
            <person name="Goker M."/>
            <person name="Beck B."/>
            <person name="Bristow J."/>
            <person name="Eisen J.A."/>
            <person name="Markowitz V."/>
            <person name="Hugenholtz P."/>
            <person name="Kyrpides N.C."/>
            <person name="Klenk H.P."/>
            <person name="Chen F."/>
        </authorList>
    </citation>
    <scope>NUCLEOTIDE SEQUENCE [LARGE SCALE GENOMIC DNA]</scope>
    <source>
        <strain evidence="2">ATCC 33386 / NCTC 11300</strain>
    </source>
</reference>
<proteinExistence type="predicted"/>
<name>D1ANH2_SEBTE</name>
<dbReference type="EMBL" id="CP001739">
    <property type="protein sequence ID" value="ACZ09776.1"/>
    <property type="molecule type" value="Genomic_DNA"/>
</dbReference>
<dbReference type="Proteomes" id="UP000000845">
    <property type="component" value="Chromosome"/>
</dbReference>
<dbReference type="STRING" id="526218.Sterm_2932"/>